<reference evidence="1" key="2">
    <citation type="submission" date="2020-02" db="EMBL/GenBank/DDBJ databases">
        <title>Esox lucius (northern pike) genome, fEsoLuc1, primary haplotype.</title>
        <authorList>
            <person name="Myers G."/>
            <person name="Karagic N."/>
            <person name="Meyer A."/>
            <person name="Pippel M."/>
            <person name="Reichard M."/>
            <person name="Winkler S."/>
            <person name="Tracey A."/>
            <person name="Sims Y."/>
            <person name="Howe K."/>
            <person name="Rhie A."/>
            <person name="Formenti G."/>
            <person name="Durbin R."/>
            <person name="Fedrigo O."/>
            <person name="Jarvis E.D."/>
        </authorList>
    </citation>
    <scope>NUCLEOTIDE SEQUENCE [LARGE SCALE GENOMIC DNA]</scope>
</reference>
<organism evidence="1 2">
    <name type="scientific">Esox lucius</name>
    <name type="common">Northern pike</name>
    <dbReference type="NCBI Taxonomy" id="8010"/>
    <lineage>
        <taxon>Eukaryota</taxon>
        <taxon>Metazoa</taxon>
        <taxon>Chordata</taxon>
        <taxon>Craniata</taxon>
        <taxon>Vertebrata</taxon>
        <taxon>Euteleostomi</taxon>
        <taxon>Actinopterygii</taxon>
        <taxon>Neopterygii</taxon>
        <taxon>Teleostei</taxon>
        <taxon>Protacanthopterygii</taxon>
        <taxon>Esociformes</taxon>
        <taxon>Esocidae</taxon>
        <taxon>Esox</taxon>
    </lineage>
</organism>
<reference evidence="2" key="1">
    <citation type="journal article" date="2014" name="PLoS ONE">
        <title>The genome and linkage map of the northern pike (Esox lucius): conserved synteny revealed between the salmonid sister group and the Neoteleostei.</title>
        <authorList>
            <person name="Rondeau E.B."/>
            <person name="Minkley D.R."/>
            <person name="Leong J.S."/>
            <person name="Messmer A.M."/>
            <person name="Jantzen J.R."/>
            <person name="von Schalburg K.R."/>
            <person name="Lemon C."/>
            <person name="Bird N.H."/>
            <person name="Koop B.F."/>
        </authorList>
    </citation>
    <scope>NUCLEOTIDE SEQUENCE</scope>
</reference>
<dbReference type="OMA" id="CTLQIHY"/>
<dbReference type="AlphaFoldDB" id="A0A3P8YH67"/>
<accession>A0A3P8YH67</accession>
<reference evidence="1" key="3">
    <citation type="submission" date="2025-08" db="UniProtKB">
        <authorList>
            <consortium name="Ensembl"/>
        </authorList>
    </citation>
    <scope>IDENTIFICATION</scope>
</reference>
<keyword evidence="2" id="KW-1185">Reference proteome</keyword>
<dbReference type="STRING" id="8010.ENSELUP00000015456"/>
<sequence length="131" mass="14912">MSQQEYCCLNQKYCCLNQKYCCLNQKYCCLNQKYCCLNQKYCCLNQKYCCLNQKYCCLNQKYCCLKPETLLSQTRNTDTVLPKSAACLGSPSPNLETDLNPGLPMTQLTVRQGLYCCAIQGETSTILSVQV</sequence>
<reference evidence="1" key="4">
    <citation type="submission" date="2025-09" db="UniProtKB">
        <authorList>
            <consortium name="Ensembl"/>
        </authorList>
    </citation>
    <scope>IDENTIFICATION</scope>
</reference>
<dbReference type="InParanoid" id="A0A3P8YH67"/>
<evidence type="ECO:0000313" key="1">
    <source>
        <dbReference type="Ensembl" id="ENSELUP00000015456.3"/>
    </source>
</evidence>
<dbReference type="Bgee" id="ENSELUG00000000565">
    <property type="expression patterns" value="Expressed in liver"/>
</dbReference>
<dbReference type="Ensembl" id="ENSELUT00000024528.3">
    <property type="protein sequence ID" value="ENSELUP00000015456.3"/>
    <property type="gene ID" value="ENSELUG00000000565.3"/>
</dbReference>
<proteinExistence type="predicted"/>
<protein>
    <submittedName>
        <fullName evidence="1">Uncharacterized protein</fullName>
    </submittedName>
</protein>
<dbReference type="Proteomes" id="UP000265140">
    <property type="component" value="Chromosome 23"/>
</dbReference>
<name>A0A3P8YH67_ESOLU</name>
<dbReference type="GeneTree" id="ENSGT01150000289098"/>
<evidence type="ECO:0000313" key="2">
    <source>
        <dbReference type="Proteomes" id="UP000265140"/>
    </source>
</evidence>